<dbReference type="OrthoDB" id="9782387at2"/>
<keyword evidence="4" id="KW-0411">Iron-sulfur</keyword>
<dbReference type="Pfam" id="PF04055">
    <property type="entry name" value="Radical_SAM"/>
    <property type="match status" value="1"/>
</dbReference>
<keyword evidence="3" id="KW-0408">Iron</keyword>
<keyword evidence="7" id="KW-1185">Reference proteome</keyword>
<gene>
    <name evidence="6" type="ORF">EH198_19325</name>
</gene>
<dbReference type="PROSITE" id="PS51918">
    <property type="entry name" value="RADICAL_SAM"/>
    <property type="match status" value="1"/>
</dbReference>
<name>A0A3N9NZI5_9BACL</name>
<protein>
    <submittedName>
        <fullName evidence="6">Radical SAM protein</fullName>
    </submittedName>
</protein>
<accession>A0A3N9NZI5</accession>
<organism evidence="6 7">
    <name type="scientific">Paenibacillus rhizophilus</name>
    <dbReference type="NCBI Taxonomy" id="1850366"/>
    <lineage>
        <taxon>Bacteria</taxon>
        <taxon>Bacillati</taxon>
        <taxon>Bacillota</taxon>
        <taxon>Bacilli</taxon>
        <taxon>Bacillales</taxon>
        <taxon>Paenibacillaceae</taxon>
        <taxon>Paenibacillus</taxon>
    </lineage>
</organism>
<dbReference type="CDD" id="cd01335">
    <property type="entry name" value="Radical_SAM"/>
    <property type="match status" value="1"/>
</dbReference>
<dbReference type="SMART" id="SM00729">
    <property type="entry name" value="Elp3"/>
    <property type="match status" value="1"/>
</dbReference>
<dbReference type="SFLD" id="SFLDS00029">
    <property type="entry name" value="Radical_SAM"/>
    <property type="match status" value="1"/>
</dbReference>
<evidence type="ECO:0000256" key="1">
    <source>
        <dbReference type="ARBA" id="ARBA00022691"/>
    </source>
</evidence>
<dbReference type="InterPro" id="IPR050377">
    <property type="entry name" value="Radical_SAM_PqqE_MftC-like"/>
</dbReference>
<evidence type="ECO:0000259" key="5">
    <source>
        <dbReference type="PROSITE" id="PS51918"/>
    </source>
</evidence>
<evidence type="ECO:0000313" key="6">
    <source>
        <dbReference type="EMBL" id="RQW09328.1"/>
    </source>
</evidence>
<comment type="caution">
    <text evidence="6">The sequence shown here is derived from an EMBL/GenBank/DDBJ whole genome shotgun (WGS) entry which is preliminary data.</text>
</comment>
<keyword evidence="2" id="KW-0479">Metal-binding</keyword>
<sequence length="477" mass="54073">MMGLLLSPEVKLRPDGGRSILFTANPGDSPQEVFKFLYPQQAVILSLFDGKRDLTAVREAVAYLFDLDIEAASQQVDTLLAVRVNDEQTMESLIIEASGINSDQARIYDPKTFIIPEQMIDMDDTRCKMPYTLLVLPTMRCVTNCRYCYADREGFRGKQELDLNLYRRLLKEARECGIETVEFSGGDFFCREDAFDFIESTLSAGMYLNIPTKYPLSRSMAQRLAATGLSTIQVSIDALNPEIIDRLMGLTGYGEKILQTLDYLGEAGIKVRTNTVLTPVNIKDAVSLARYLMKKPYVLSSNFTCYGRSLYRHDDSLFCSPEDIEIFEEEFSKIKEEFPDKVNFSGNNDNPYAGDESIRKKNFWERAYCTANRRGVVVLPDGKVTICEELYNQQHFIIGDLTEQTLLEVWNSPRALELAYPDQAAVSNGPCRDCSDFRRCHEGLGRCVREALKAYGYDQHYAPDPRCPRAPVGRRLA</sequence>
<evidence type="ECO:0000313" key="7">
    <source>
        <dbReference type="Proteomes" id="UP000282529"/>
    </source>
</evidence>
<dbReference type="SFLD" id="SFLDG01067">
    <property type="entry name" value="SPASM/twitch_domain_containing"/>
    <property type="match status" value="1"/>
</dbReference>
<dbReference type="AlphaFoldDB" id="A0A3N9NZI5"/>
<dbReference type="InterPro" id="IPR013785">
    <property type="entry name" value="Aldolase_TIM"/>
</dbReference>
<keyword evidence="1" id="KW-0949">S-adenosyl-L-methionine</keyword>
<dbReference type="SUPFAM" id="SSF102114">
    <property type="entry name" value="Radical SAM enzymes"/>
    <property type="match status" value="1"/>
</dbReference>
<dbReference type="EMBL" id="RQPI01000014">
    <property type="protein sequence ID" value="RQW09328.1"/>
    <property type="molecule type" value="Genomic_DNA"/>
</dbReference>
<evidence type="ECO:0000256" key="2">
    <source>
        <dbReference type="ARBA" id="ARBA00022723"/>
    </source>
</evidence>
<dbReference type="InterPro" id="IPR058240">
    <property type="entry name" value="rSAM_sf"/>
</dbReference>
<evidence type="ECO:0000256" key="3">
    <source>
        <dbReference type="ARBA" id="ARBA00023004"/>
    </source>
</evidence>
<dbReference type="Gene3D" id="3.20.20.70">
    <property type="entry name" value="Aldolase class I"/>
    <property type="match status" value="1"/>
</dbReference>
<dbReference type="GO" id="GO:0006783">
    <property type="term" value="P:heme biosynthetic process"/>
    <property type="evidence" value="ECO:0007669"/>
    <property type="project" value="TreeGrafter"/>
</dbReference>
<dbReference type="InterPro" id="IPR023885">
    <property type="entry name" value="4Fe4S-binding_SPASM_dom"/>
</dbReference>
<dbReference type="GO" id="GO:0051536">
    <property type="term" value="F:iron-sulfur cluster binding"/>
    <property type="evidence" value="ECO:0007669"/>
    <property type="project" value="UniProtKB-KW"/>
</dbReference>
<dbReference type="PANTHER" id="PTHR11228">
    <property type="entry name" value="RADICAL SAM DOMAIN PROTEIN"/>
    <property type="match status" value="1"/>
</dbReference>
<dbReference type="GO" id="GO:0046872">
    <property type="term" value="F:metal ion binding"/>
    <property type="evidence" value="ECO:0007669"/>
    <property type="project" value="UniProtKB-KW"/>
</dbReference>
<dbReference type="PANTHER" id="PTHR11228:SF7">
    <property type="entry name" value="PQQA PEPTIDE CYCLASE"/>
    <property type="match status" value="1"/>
</dbReference>
<dbReference type="CDD" id="cd21109">
    <property type="entry name" value="SPASM"/>
    <property type="match status" value="1"/>
</dbReference>
<dbReference type="InterPro" id="IPR006638">
    <property type="entry name" value="Elp3/MiaA/NifB-like_rSAM"/>
</dbReference>
<dbReference type="InterPro" id="IPR007197">
    <property type="entry name" value="rSAM"/>
</dbReference>
<evidence type="ECO:0000256" key="4">
    <source>
        <dbReference type="ARBA" id="ARBA00023014"/>
    </source>
</evidence>
<reference evidence="6 7" key="1">
    <citation type="submission" date="2018-11" db="EMBL/GenBank/DDBJ databases">
        <title>Genome sequence of strain 7197.</title>
        <authorList>
            <person name="Gao J."/>
            <person name="Sun J."/>
        </authorList>
    </citation>
    <scope>NUCLEOTIDE SEQUENCE [LARGE SCALE GENOMIC DNA]</scope>
    <source>
        <strain evidence="6 7">7197</strain>
    </source>
</reference>
<feature type="domain" description="Radical SAM core" evidence="5">
    <location>
        <begin position="127"/>
        <end position="337"/>
    </location>
</feature>
<dbReference type="NCBIfam" id="TIGR04085">
    <property type="entry name" value="rSAM_more_4Fe4S"/>
    <property type="match status" value="1"/>
</dbReference>
<proteinExistence type="predicted"/>
<dbReference type="GO" id="GO:0003824">
    <property type="term" value="F:catalytic activity"/>
    <property type="evidence" value="ECO:0007669"/>
    <property type="project" value="InterPro"/>
</dbReference>
<dbReference type="Proteomes" id="UP000282529">
    <property type="component" value="Unassembled WGS sequence"/>
</dbReference>
<dbReference type="Pfam" id="PF13186">
    <property type="entry name" value="SPASM"/>
    <property type="match status" value="1"/>
</dbReference>